<dbReference type="CDD" id="cd02961">
    <property type="entry name" value="PDI_a_family"/>
    <property type="match status" value="2"/>
</dbReference>
<dbReference type="SUPFAM" id="SSF52833">
    <property type="entry name" value="Thioredoxin-like"/>
    <property type="match status" value="2"/>
</dbReference>
<dbReference type="Proteomes" id="UP001642484">
    <property type="component" value="Unassembled WGS sequence"/>
</dbReference>
<evidence type="ECO:0000313" key="6">
    <source>
        <dbReference type="Proteomes" id="UP001642484"/>
    </source>
</evidence>
<evidence type="ECO:0000256" key="3">
    <source>
        <dbReference type="SAM" id="MobiDB-lite"/>
    </source>
</evidence>
<sequence length="412" mass="45813">EVDPSNSAPVLTAKKLKDSVEAQRVVEFYAKDCPHSQALEPIWKSAEKDWKAANHDAKLIWQQKECYTTDWKKGKDFKECQEEGIESFPTIKYYYGKKDQFGEEILEHSDKDRLLDFVESRADPQAWDQKTAAFGLTPEQEDAGLSASWGDGQYMQPAVRYGGGRVVDYFSQDCVHCKHLKPVWKNAQHMWAEKHPGAKNVEWEEKECFGARWEPGKDYGECQTQGIHSFPTVRFHPYNSEDFEDFTAQRTAKNLLNFVEDRAQAPDGADAAVPPAAPAEVPAPVVAAKAPSEVKHTDATHESHEKHAPQEPHESHEADRVPAESESIKKPTSPSMKGEVAKVAAQVDDLKGPEQAMLPLPAPFAPPVQCRRLKANLPSNTSDQLGVDSCSLLFSTPPVRPVAAVGQEVTVS</sequence>
<reference evidence="5 6" key="1">
    <citation type="submission" date="2024-02" db="EMBL/GenBank/DDBJ databases">
        <authorList>
            <person name="Chen Y."/>
            <person name="Shah S."/>
            <person name="Dougan E. K."/>
            <person name="Thang M."/>
            <person name="Chan C."/>
        </authorList>
    </citation>
    <scope>NUCLEOTIDE SEQUENCE [LARGE SCALE GENOMIC DNA]</scope>
</reference>
<dbReference type="PANTHER" id="PTHR45672:SF3">
    <property type="entry name" value="THIOREDOXIN DOMAIN-CONTAINING PROTEIN 5"/>
    <property type="match status" value="1"/>
</dbReference>
<gene>
    <name evidence="5" type="ORF">CCMP2556_LOCUS39364</name>
</gene>
<dbReference type="InterPro" id="IPR051063">
    <property type="entry name" value="PDI"/>
</dbReference>
<feature type="domain" description="Thioredoxin" evidence="4">
    <location>
        <begin position="1"/>
        <end position="123"/>
    </location>
</feature>
<dbReference type="Gene3D" id="3.40.30.10">
    <property type="entry name" value="Glutaredoxin"/>
    <property type="match status" value="2"/>
</dbReference>
<evidence type="ECO:0000313" key="5">
    <source>
        <dbReference type="EMBL" id="CAK9080111.1"/>
    </source>
</evidence>
<comment type="similarity">
    <text evidence="1">Belongs to the protein disulfide isomerase family.</text>
</comment>
<dbReference type="PANTHER" id="PTHR45672">
    <property type="entry name" value="PROTEIN DISULFIDE-ISOMERASE C17H9.14C-RELATED"/>
    <property type="match status" value="1"/>
</dbReference>
<accession>A0ABP0PVR1</accession>
<protein>
    <recommendedName>
        <fullName evidence="4">Thioredoxin domain-containing protein</fullName>
    </recommendedName>
</protein>
<feature type="region of interest" description="Disordered" evidence="3">
    <location>
        <begin position="290"/>
        <end position="339"/>
    </location>
</feature>
<feature type="non-terminal residue" evidence="5">
    <location>
        <position position="412"/>
    </location>
</feature>
<feature type="compositionally biased region" description="Basic and acidic residues" evidence="3">
    <location>
        <begin position="292"/>
        <end position="329"/>
    </location>
</feature>
<dbReference type="InterPro" id="IPR036249">
    <property type="entry name" value="Thioredoxin-like_sf"/>
</dbReference>
<dbReference type="InterPro" id="IPR013766">
    <property type="entry name" value="Thioredoxin_domain"/>
</dbReference>
<dbReference type="PROSITE" id="PS51352">
    <property type="entry name" value="THIOREDOXIN_2"/>
    <property type="match status" value="1"/>
</dbReference>
<evidence type="ECO:0000256" key="1">
    <source>
        <dbReference type="ARBA" id="ARBA00006347"/>
    </source>
</evidence>
<feature type="non-terminal residue" evidence="5">
    <location>
        <position position="1"/>
    </location>
</feature>
<dbReference type="EMBL" id="CAXAMN010023704">
    <property type="protein sequence ID" value="CAK9080111.1"/>
    <property type="molecule type" value="Genomic_DNA"/>
</dbReference>
<organism evidence="5 6">
    <name type="scientific">Durusdinium trenchii</name>
    <dbReference type="NCBI Taxonomy" id="1381693"/>
    <lineage>
        <taxon>Eukaryota</taxon>
        <taxon>Sar</taxon>
        <taxon>Alveolata</taxon>
        <taxon>Dinophyceae</taxon>
        <taxon>Suessiales</taxon>
        <taxon>Symbiodiniaceae</taxon>
        <taxon>Durusdinium</taxon>
    </lineage>
</organism>
<keyword evidence="6" id="KW-1185">Reference proteome</keyword>
<comment type="caution">
    <text evidence="5">The sequence shown here is derived from an EMBL/GenBank/DDBJ whole genome shotgun (WGS) entry which is preliminary data.</text>
</comment>
<proteinExistence type="inferred from homology"/>
<dbReference type="Pfam" id="PF00085">
    <property type="entry name" value="Thioredoxin"/>
    <property type="match status" value="1"/>
</dbReference>
<evidence type="ECO:0000259" key="4">
    <source>
        <dbReference type="PROSITE" id="PS51352"/>
    </source>
</evidence>
<name>A0ABP0PVR1_9DINO</name>
<keyword evidence="2" id="KW-0732">Signal</keyword>
<evidence type="ECO:0000256" key="2">
    <source>
        <dbReference type="ARBA" id="ARBA00022729"/>
    </source>
</evidence>